<dbReference type="Pfam" id="PF25937">
    <property type="entry name" value="DUF7980"/>
    <property type="match status" value="1"/>
</dbReference>
<organism evidence="2 3">
    <name type="scientific">Abyssobacteria bacterium (strain SURF_5)</name>
    <dbReference type="NCBI Taxonomy" id="2093360"/>
    <lineage>
        <taxon>Bacteria</taxon>
        <taxon>Pseudomonadati</taxon>
        <taxon>Candidatus Hydrogenedentota</taxon>
        <taxon>Candidatus Abyssobacteria</taxon>
    </lineage>
</organism>
<keyword evidence="1" id="KW-1133">Transmembrane helix</keyword>
<reference evidence="2 3" key="1">
    <citation type="journal article" date="2017" name="ISME J.">
        <title>Energy and carbon metabolisms in a deep terrestrial subsurface fluid microbial community.</title>
        <authorList>
            <person name="Momper L."/>
            <person name="Jungbluth S.P."/>
            <person name="Lee M.D."/>
            <person name="Amend J.P."/>
        </authorList>
    </citation>
    <scope>NUCLEOTIDE SEQUENCE [LARGE SCALE GENOMIC DNA]</scope>
    <source>
        <strain evidence="2">SURF_5</strain>
    </source>
</reference>
<dbReference type="InterPro" id="IPR058286">
    <property type="entry name" value="DUF7980"/>
</dbReference>
<keyword evidence="1" id="KW-0472">Membrane</keyword>
<evidence type="ECO:0000256" key="1">
    <source>
        <dbReference type="SAM" id="Phobius"/>
    </source>
</evidence>
<gene>
    <name evidence="2" type="ORF">C4520_01190</name>
</gene>
<dbReference type="EMBL" id="QZKU01000013">
    <property type="protein sequence ID" value="RJP26070.1"/>
    <property type="molecule type" value="Genomic_DNA"/>
</dbReference>
<evidence type="ECO:0000313" key="2">
    <source>
        <dbReference type="EMBL" id="RJP26070.1"/>
    </source>
</evidence>
<name>A0A3A4P9I9_ABYX5</name>
<feature type="transmembrane region" description="Helical" evidence="1">
    <location>
        <begin position="98"/>
        <end position="119"/>
    </location>
</feature>
<dbReference type="AlphaFoldDB" id="A0A3A4P9I9"/>
<dbReference type="Proteomes" id="UP000265882">
    <property type="component" value="Unassembled WGS sequence"/>
</dbReference>
<feature type="transmembrane region" description="Helical" evidence="1">
    <location>
        <begin position="66"/>
        <end position="86"/>
    </location>
</feature>
<keyword evidence="1" id="KW-0812">Transmembrane</keyword>
<sequence>MAYADKIRAFPGYRRAIGGVFLTIGYILSPLSWWNDAIVNIPLAYVLAWIVSQFSARLFLPAMIAAYWATNIAGLLLMHLGGLLLFRKEATRSQMRLGRLILISTIYTLVIGVLAKLGLFPHPF</sequence>
<comment type="caution">
    <text evidence="2">The sequence shown here is derived from an EMBL/GenBank/DDBJ whole genome shotgun (WGS) entry which is preliminary data.</text>
</comment>
<proteinExistence type="predicted"/>
<feature type="transmembrane region" description="Helical" evidence="1">
    <location>
        <begin position="12"/>
        <end position="31"/>
    </location>
</feature>
<evidence type="ECO:0000313" key="3">
    <source>
        <dbReference type="Proteomes" id="UP000265882"/>
    </source>
</evidence>
<accession>A0A3A4P9I9</accession>
<protein>
    <submittedName>
        <fullName evidence="2">Uncharacterized protein</fullName>
    </submittedName>
</protein>